<dbReference type="Gene3D" id="3.20.20.450">
    <property type="entry name" value="EAL domain"/>
    <property type="match status" value="1"/>
</dbReference>
<dbReference type="InterPro" id="IPR001633">
    <property type="entry name" value="EAL_dom"/>
</dbReference>
<dbReference type="InterPro" id="IPR000160">
    <property type="entry name" value="GGDEF_dom"/>
</dbReference>
<dbReference type="CDD" id="cd01948">
    <property type="entry name" value="EAL"/>
    <property type="match status" value="1"/>
</dbReference>
<dbReference type="Pfam" id="PF00990">
    <property type="entry name" value="GGDEF"/>
    <property type="match status" value="1"/>
</dbReference>
<keyword evidence="4" id="KW-1185">Reference proteome</keyword>
<evidence type="ECO:0000259" key="2">
    <source>
        <dbReference type="PROSITE" id="PS50887"/>
    </source>
</evidence>
<dbReference type="Pfam" id="PF00563">
    <property type="entry name" value="EAL"/>
    <property type="match status" value="1"/>
</dbReference>
<dbReference type="Pfam" id="PF11849">
    <property type="entry name" value="DUF3369"/>
    <property type="match status" value="1"/>
</dbReference>
<dbReference type="SUPFAM" id="SSF55073">
    <property type="entry name" value="Nucleotide cyclase"/>
    <property type="match status" value="1"/>
</dbReference>
<dbReference type="Gene3D" id="3.30.70.270">
    <property type="match status" value="1"/>
</dbReference>
<reference evidence="3 4" key="1">
    <citation type="submission" date="2023-06" db="EMBL/GenBank/DDBJ databases">
        <authorList>
            <person name="Ham H."/>
            <person name="Park D.S."/>
        </authorList>
    </citation>
    <scope>NUCLEOTIDE SEQUENCE [LARGE SCALE GENOMIC DNA]</scope>
    <source>
        <strain evidence="3 4">KACC 17005</strain>
    </source>
</reference>
<dbReference type="PANTHER" id="PTHR33121:SF19">
    <property type="entry name" value="CYCLIC DI-GMP PHOSPHODIESTERASE PA2567"/>
    <property type="match status" value="1"/>
</dbReference>
<dbReference type="InterPro" id="IPR029787">
    <property type="entry name" value="Nucleotide_cyclase"/>
</dbReference>
<dbReference type="Proteomes" id="UP001242732">
    <property type="component" value="Chromosome"/>
</dbReference>
<sequence>MSIQVGMDGPVAEPECQPAAAPCADPAWQVLVVDGDPGVHGVVQDTLEGVELLGRPLGCLHAYTRSQARAMLLGASGIAVVLLGAAEDGDAGDAEMLDFIRHTAGLGNTRIVLCTAQAGHAPDEDTLLRYDINDFRAKSEWAQGRLLPVVLSAIRSYEQRCSIDASRRSLELIVRSSAALLEEPDLQAFATGVLTQLGALLDGGARGMACMLHGAAADSCRVVAATGRFAGCIGRDIDALPDVRCRQLLARALKFSHNVHGEEGGIALYFGNRSERGMAVFVDTPHPHNALDRQLLDVFSINMRTLLLNRDLLDRLRRFAYYDPLVRLPNRAHFVEKVDDCVRRGGAQDHVLALIDIDDFSAANDVMGHAFGDRLLEAVARRLADALPSGVLLARVGSDTFGVLGEARQVALPQLLQCVRPPPVVDGVPQKVSLTCGYVHLPSDAQKGADLVKDATIALKRAKRDHRGQHLQYLEHMGREARDRAMLLSDLRAAIDDAQLFLVYQPQLHLGTGALVGMEALLRWRLPDGRFVSPDDFIPIAEHSGLIAPLGQWVLSTACQTLCALAREGLAPPRISVNVSVVQLQDPAFPDAVRAALAASGLRGSQLELEITESVAVVPTQLLQSTLASLRADGVSIAIDDFGTGYSSLSYLERLPLDRIKIDRSFVRRPTGAQGARIAEMILRLGHQLGLRVMAEGIEDAATWDALLRMGCDEGQGYHIAVPMDLRQLRAWLAARPAAQRQFGRNGGR</sequence>
<dbReference type="RefSeq" id="WP_041827493.1">
    <property type="nucleotide sequence ID" value="NZ_CP023687.1"/>
</dbReference>
<dbReference type="PANTHER" id="PTHR33121">
    <property type="entry name" value="CYCLIC DI-GMP PHOSPHODIESTERASE PDEF"/>
    <property type="match status" value="1"/>
</dbReference>
<protein>
    <submittedName>
        <fullName evidence="3">EAL domain-containing protein</fullName>
    </submittedName>
</protein>
<dbReference type="SMART" id="SM00052">
    <property type="entry name" value="EAL"/>
    <property type="match status" value="1"/>
</dbReference>
<dbReference type="InterPro" id="IPR035919">
    <property type="entry name" value="EAL_sf"/>
</dbReference>
<dbReference type="PROSITE" id="PS50883">
    <property type="entry name" value="EAL"/>
    <property type="match status" value="1"/>
</dbReference>
<proteinExistence type="predicted"/>
<gene>
    <name evidence="3" type="ORF">QRO08_12755</name>
</gene>
<feature type="domain" description="EAL" evidence="1">
    <location>
        <begin position="484"/>
        <end position="737"/>
    </location>
</feature>
<dbReference type="NCBIfam" id="TIGR00254">
    <property type="entry name" value="GGDEF"/>
    <property type="match status" value="1"/>
</dbReference>
<organism evidence="3 4">
    <name type="scientific">Paracidovorax citrulli</name>
    <name type="common">Acidovorax citrulli</name>
    <dbReference type="NCBI Taxonomy" id="80869"/>
    <lineage>
        <taxon>Bacteria</taxon>
        <taxon>Pseudomonadati</taxon>
        <taxon>Pseudomonadota</taxon>
        <taxon>Betaproteobacteria</taxon>
        <taxon>Burkholderiales</taxon>
        <taxon>Comamonadaceae</taxon>
        <taxon>Paracidovorax</taxon>
    </lineage>
</organism>
<evidence type="ECO:0000259" key="1">
    <source>
        <dbReference type="PROSITE" id="PS50883"/>
    </source>
</evidence>
<dbReference type="EMBL" id="CP127363">
    <property type="protein sequence ID" value="WIY46732.1"/>
    <property type="molecule type" value="Genomic_DNA"/>
</dbReference>
<dbReference type="PROSITE" id="PS50887">
    <property type="entry name" value="GGDEF"/>
    <property type="match status" value="1"/>
</dbReference>
<dbReference type="SMART" id="SM00267">
    <property type="entry name" value="GGDEF"/>
    <property type="match status" value="1"/>
</dbReference>
<dbReference type="CDD" id="cd01949">
    <property type="entry name" value="GGDEF"/>
    <property type="match status" value="1"/>
</dbReference>
<feature type="domain" description="GGDEF" evidence="2">
    <location>
        <begin position="348"/>
        <end position="477"/>
    </location>
</feature>
<accession>A0ABY9AJ18</accession>
<name>A0ABY9AJ18_PARCI</name>
<evidence type="ECO:0000313" key="3">
    <source>
        <dbReference type="EMBL" id="WIY46732.1"/>
    </source>
</evidence>
<dbReference type="InterPro" id="IPR021800">
    <property type="entry name" value="DUF3369"/>
</dbReference>
<dbReference type="InterPro" id="IPR043128">
    <property type="entry name" value="Rev_trsase/Diguanyl_cyclase"/>
</dbReference>
<dbReference type="InterPro" id="IPR050706">
    <property type="entry name" value="Cyclic-di-GMP_PDE-like"/>
</dbReference>
<dbReference type="SUPFAM" id="SSF141868">
    <property type="entry name" value="EAL domain-like"/>
    <property type="match status" value="1"/>
</dbReference>
<evidence type="ECO:0000313" key="4">
    <source>
        <dbReference type="Proteomes" id="UP001242732"/>
    </source>
</evidence>